<dbReference type="AlphaFoldDB" id="A0A0C5CD24"/>
<sequence>MYLPKQLQSTTRILNIVATPKDCKFCGKTIRPDELFSLYIKHINKKKEESWFHEECYAELMKEMGEDSPFDR</sequence>
<protein>
    <recommendedName>
        <fullName evidence="3">PARP-type domain-containing protein</fullName>
    </recommendedName>
</protein>
<reference evidence="2" key="1">
    <citation type="submission" date="2015-02" db="EMBL/GenBank/DDBJ databases">
        <title>Characterization of two novel Thaumarchaeota isolated from the Northern Adriatic Sea.</title>
        <authorList>
            <person name="Bayer B."/>
            <person name="Vojvoda J."/>
            <person name="Offre P."/>
            <person name="Srivastava A."/>
            <person name="Elisabeth N."/>
            <person name="Garcia J.A.L."/>
            <person name="Schleper C."/>
            <person name="Herndl G.J."/>
        </authorList>
    </citation>
    <scope>NUCLEOTIDE SEQUENCE [LARGE SCALE GENOMIC DNA]</scope>
    <source>
        <strain evidence="2">D3C</strain>
    </source>
</reference>
<evidence type="ECO:0008006" key="3">
    <source>
        <dbReference type="Google" id="ProtNLM"/>
    </source>
</evidence>
<accession>A0A0C5CD24</accession>
<dbReference type="EMBL" id="CP010868">
    <property type="protein sequence ID" value="AJM93092.1"/>
    <property type="molecule type" value="Genomic_DNA"/>
</dbReference>
<dbReference type="Proteomes" id="UP000032027">
    <property type="component" value="Chromosome"/>
</dbReference>
<reference evidence="1 2" key="3">
    <citation type="journal article" date="2019" name="Int. J. Syst. Evol. Microbiol.">
        <title>Nitrosopumilus adriaticus sp. nov. and Nitrosopumilus piranensis sp. nov., two ammonia-oxidizing archaea from the Adriatic Sea and members of the class Nitrososphaeria.</title>
        <authorList>
            <person name="Bayer B."/>
            <person name="Vojvoda J."/>
            <person name="Reinthaler T."/>
            <person name="Reyes C."/>
            <person name="Pinto M."/>
            <person name="Herndl G.J."/>
        </authorList>
    </citation>
    <scope>NUCLEOTIDE SEQUENCE [LARGE SCALE GENOMIC DNA]</scope>
    <source>
        <strain evidence="1 2">D3C</strain>
    </source>
</reference>
<name>A0A0C5CD24_9ARCH</name>
<evidence type="ECO:0000313" key="1">
    <source>
        <dbReference type="EMBL" id="AJM93092.1"/>
    </source>
</evidence>
<gene>
    <name evidence="1" type="ORF">NPIRD3C_1882</name>
</gene>
<dbReference type="HOGENOM" id="CLU_2712619_0_0_2"/>
<reference evidence="1 2" key="2">
    <citation type="journal article" date="2016" name="ISME J.">
        <title>Physiological and genomic characterization of two novel marine thaumarchaeal strains indicates niche differentiation.</title>
        <authorList>
            <person name="Bayer B."/>
            <person name="Vojvoda J."/>
            <person name="Offre P."/>
            <person name="Alves R.J."/>
            <person name="Elisabeth N.H."/>
            <person name="Garcia J.A."/>
            <person name="Volland J.M."/>
            <person name="Srivastava A."/>
            <person name="Schleper C."/>
            <person name="Herndl G.J."/>
        </authorList>
    </citation>
    <scope>NUCLEOTIDE SEQUENCE [LARGE SCALE GENOMIC DNA]</scope>
    <source>
        <strain evidence="1 2">D3C</strain>
    </source>
</reference>
<dbReference type="KEGG" id="nid:NPIRD3C_1882"/>
<organism evidence="1 2">
    <name type="scientific">Nitrosopumilus piranensis</name>
    <dbReference type="NCBI Taxonomy" id="1582439"/>
    <lineage>
        <taxon>Archaea</taxon>
        <taxon>Nitrososphaerota</taxon>
        <taxon>Nitrososphaeria</taxon>
        <taxon>Nitrosopumilales</taxon>
        <taxon>Nitrosopumilaceae</taxon>
        <taxon>Nitrosopumilus</taxon>
    </lineage>
</organism>
<dbReference type="PATRIC" id="fig|1582439.9.peg.1942"/>
<proteinExistence type="predicted"/>
<keyword evidence="2" id="KW-1185">Reference proteome</keyword>
<evidence type="ECO:0000313" key="2">
    <source>
        <dbReference type="Proteomes" id="UP000032027"/>
    </source>
</evidence>